<name>A0A8C5LYS6_9ANUR</name>
<dbReference type="GO" id="GO:0008017">
    <property type="term" value="F:microtubule binding"/>
    <property type="evidence" value="ECO:0007669"/>
    <property type="project" value="TreeGrafter"/>
</dbReference>
<dbReference type="GO" id="GO:0005525">
    <property type="term" value="F:GTP binding"/>
    <property type="evidence" value="ECO:0007669"/>
    <property type="project" value="UniProtKB-KW"/>
</dbReference>
<evidence type="ECO:0000256" key="4">
    <source>
        <dbReference type="ARBA" id="ARBA00023134"/>
    </source>
</evidence>
<evidence type="ECO:0008006" key="11">
    <source>
        <dbReference type="Google" id="ProtNLM"/>
    </source>
</evidence>
<dbReference type="InterPro" id="IPR001401">
    <property type="entry name" value="Dynamin_GTPase"/>
</dbReference>
<dbReference type="GO" id="GO:0016185">
    <property type="term" value="P:synaptic vesicle budding from presynaptic endocytic zone membrane"/>
    <property type="evidence" value="ECO:0007669"/>
    <property type="project" value="TreeGrafter"/>
</dbReference>
<dbReference type="SMART" id="SM00302">
    <property type="entry name" value="GED"/>
    <property type="match status" value="1"/>
</dbReference>
<evidence type="ECO:0000313" key="9">
    <source>
        <dbReference type="Ensembl" id="ENSLLEP00000005261.1"/>
    </source>
</evidence>
<dbReference type="Gene3D" id="1.20.120.1240">
    <property type="entry name" value="Dynamin, middle domain"/>
    <property type="match status" value="1"/>
</dbReference>
<dbReference type="GO" id="GO:0005737">
    <property type="term" value="C:cytoplasm"/>
    <property type="evidence" value="ECO:0007669"/>
    <property type="project" value="UniProtKB-SubCell"/>
</dbReference>
<accession>A0A8C5LYS6</accession>
<dbReference type="Pfam" id="PF02212">
    <property type="entry name" value="GED"/>
    <property type="match status" value="1"/>
</dbReference>
<dbReference type="FunFam" id="1.20.120.1240:FF:000007">
    <property type="entry name" value="Interferon-induced GTP-binding protein Mx1"/>
    <property type="match status" value="1"/>
</dbReference>
<dbReference type="SUPFAM" id="SSF52540">
    <property type="entry name" value="P-loop containing nucleoside triphosphate hydrolases"/>
    <property type="match status" value="1"/>
</dbReference>
<dbReference type="Pfam" id="PF01031">
    <property type="entry name" value="Dynamin_M"/>
    <property type="match status" value="1"/>
</dbReference>
<dbReference type="PROSITE" id="PS51718">
    <property type="entry name" value="G_DYNAMIN_2"/>
    <property type="match status" value="1"/>
</dbReference>
<dbReference type="GO" id="GO:0005634">
    <property type="term" value="C:nucleus"/>
    <property type="evidence" value="ECO:0007669"/>
    <property type="project" value="TreeGrafter"/>
</dbReference>
<dbReference type="InterPro" id="IPR022812">
    <property type="entry name" value="Dynamin"/>
</dbReference>
<dbReference type="SMART" id="SM00053">
    <property type="entry name" value="DYNc"/>
    <property type="match status" value="1"/>
</dbReference>
<sequence length="668" mass="76006">MTSNLSKQYEQKIRPCIDLIDSLRALGVEKDLGLPAIAVIGDQSSGKSSVLEALSGVTLPRGSGIVTRCPLELRLKKASEDDEWSGKIKYRDETITLSSAAEVEDEVKKAQNVIAGNDNGVSDELIRLEVASPDVPDLTLIDLPGITRIALPNQPRDIGQQIKQMITKYIKKQQTIALVVVPSNVDIATNEALDMARQVDPNGERTLGILTKPDLVDRGTENNVVDVVLNHVYELKKGYMIVKCRGQQEIQDKITLEEALKKEKIFFEEHEHFSFLLEEGYATIPLLAEKLTTELVEHIHANLPLLEDQIKTQLENAEEKLKWLGTATPDTDSERRSFLIEKINLYTNEIMNATKGEEEIAKGYLRLFTQTRRLFNYWESALRNSCTEFPRALKNDMDSYDTQHRGRELIGFVNYKTFEDIVRKHIKTFEEPALKKLKEVTASVQTSFSGIASKHLLAYPNLHRAAKIIMEDICKFQQQEAETSLRTHFKMENVIYCQDTIYSGSLKKAREDISLEVASKSILTSVHTSQLQLTVKEMSYHTAAYFKGATNRLSNQVPLIIQYYVLHEFANKLRIKMLNLVNEPEKINFLLHEKSDIGRQRSNLQDKIKRLNAARRRLARFPEVDYLEDFPKKLETVSKEKQAKKRVTQENGKAGSSGKRKSVSNWMK</sequence>
<dbReference type="GO" id="GO:0005886">
    <property type="term" value="C:plasma membrane"/>
    <property type="evidence" value="ECO:0007669"/>
    <property type="project" value="TreeGrafter"/>
</dbReference>
<feature type="region of interest" description="Disordered" evidence="6">
    <location>
        <begin position="638"/>
        <end position="668"/>
    </location>
</feature>
<evidence type="ECO:0000256" key="3">
    <source>
        <dbReference type="ARBA" id="ARBA00022741"/>
    </source>
</evidence>
<evidence type="ECO:0000259" key="7">
    <source>
        <dbReference type="PROSITE" id="PS51388"/>
    </source>
</evidence>
<evidence type="ECO:0000259" key="8">
    <source>
        <dbReference type="PROSITE" id="PS51718"/>
    </source>
</evidence>
<feature type="domain" description="Dynamin-type G" evidence="8">
    <location>
        <begin position="31"/>
        <end position="304"/>
    </location>
</feature>
<dbReference type="GO" id="GO:0051607">
    <property type="term" value="P:defense response to virus"/>
    <property type="evidence" value="ECO:0007669"/>
    <property type="project" value="TreeGrafter"/>
</dbReference>
<keyword evidence="3 5" id="KW-0547">Nucleotide-binding</keyword>
<protein>
    <recommendedName>
        <fullName evidence="11">Interferon-induced GTP-binding protein Mx</fullName>
    </recommendedName>
</protein>
<dbReference type="OrthoDB" id="5061070at2759"/>
<dbReference type="FunFam" id="3.40.50.300:FF:000621">
    <property type="entry name" value="Interferon-induced GTP-binding protein Mx1"/>
    <property type="match status" value="1"/>
</dbReference>
<organism evidence="9 10">
    <name type="scientific">Leptobrachium leishanense</name>
    <name type="common">Leishan spiny toad</name>
    <dbReference type="NCBI Taxonomy" id="445787"/>
    <lineage>
        <taxon>Eukaryota</taxon>
        <taxon>Metazoa</taxon>
        <taxon>Chordata</taxon>
        <taxon>Craniata</taxon>
        <taxon>Vertebrata</taxon>
        <taxon>Euteleostomi</taxon>
        <taxon>Amphibia</taxon>
        <taxon>Batrachia</taxon>
        <taxon>Anura</taxon>
        <taxon>Pelobatoidea</taxon>
        <taxon>Megophryidae</taxon>
        <taxon>Leptobrachium</taxon>
    </lineage>
</organism>
<dbReference type="Pfam" id="PF00350">
    <property type="entry name" value="Dynamin_N"/>
    <property type="match status" value="1"/>
</dbReference>
<dbReference type="GO" id="GO:0098793">
    <property type="term" value="C:presynapse"/>
    <property type="evidence" value="ECO:0007669"/>
    <property type="project" value="GOC"/>
</dbReference>
<dbReference type="GeneTree" id="ENSGT00940000155686"/>
<evidence type="ECO:0000256" key="6">
    <source>
        <dbReference type="SAM" id="MobiDB-lite"/>
    </source>
</evidence>
<dbReference type="InterPro" id="IPR030381">
    <property type="entry name" value="G_DYNAMIN_dom"/>
</dbReference>
<feature type="domain" description="GED" evidence="7">
    <location>
        <begin position="535"/>
        <end position="626"/>
    </location>
</feature>
<dbReference type="AlphaFoldDB" id="A0A8C5LYS6"/>
<dbReference type="Proteomes" id="UP000694569">
    <property type="component" value="Unplaced"/>
</dbReference>
<dbReference type="InterPro" id="IPR027417">
    <property type="entry name" value="P-loop_NTPase"/>
</dbReference>
<dbReference type="PANTHER" id="PTHR11566">
    <property type="entry name" value="DYNAMIN"/>
    <property type="match status" value="1"/>
</dbReference>
<dbReference type="PROSITE" id="PS00410">
    <property type="entry name" value="G_DYNAMIN_1"/>
    <property type="match status" value="1"/>
</dbReference>
<dbReference type="GO" id="GO:0031623">
    <property type="term" value="P:receptor internalization"/>
    <property type="evidence" value="ECO:0007669"/>
    <property type="project" value="TreeGrafter"/>
</dbReference>
<evidence type="ECO:0000256" key="2">
    <source>
        <dbReference type="ARBA" id="ARBA00022490"/>
    </source>
</evidence>
<dbReference type="GO" id="GO:0005874">
    <property type="term" value="C:microtubule"/>
    <property type="evidence" value="ECO:0007669"/>
    <property type="project" value="TreeGrafter"/>
</dbReference>
<dbReference type="InterPro" id="IPR020850">
    <property type="entry name" value="GED_dom"/>
</dbReference>
<dbReference type="InterPro" id="IPR000375">
    <property type="entry name" value="Dynamin_stalk"/>
</dbReference>
<dbReference type="CDD" id="cd08771">
    <property type="entry name" value="DLP_1"/>
    <property type="match status" value="1"/>
</dbReference>
<dbReference type="InterPro" id="IPR019762">
    <property type="entry name" value="Dynamin_GTPase_CS"/>
</dbReference>
<reference evidence="9" key="2">
    <citation type="submission" date="2025-09" db="UniProtKB">
        <authorList>
            <consortium name="Ensembl"/>
        </authorList>
    </citation>
    <scope>IDENTIFICATION</scope>
</reference>
<keyword evidence="2" id="KW-0963">Cytoplasm</keyword>
<dbReference type="PANTHER" id="PTHR11566:SF231">
    <property type="entry name" value="INTERFERON-INDUCED GTP-BINDING PROTEIN MX"/>
    <property type="match status" value="1"/>
</dbReference>
<keyword evidence="4 5" id="KW-0342">GTP-binding</keyword>
<comment type="similarity">
    <text evidence="5">Belongs to the TRAFAC class dynamin-like GTPase superfamily. Dynamin/Fzo/YdjA family.</text>
</comment>
<dbReference type="GO" id="GO:0003924">
    <property type="term" value="F:GTPase activity"/>
    <property type="evidence" value="ECO:0007669"/>
    <property type="project" value="InterPro"/>
</dbReference>
<dbReference type="PRINTS" id="PR00195">
    <property type="entry name" value="DYNAMIN"/>
</dbReference>
<dbReference type="InterPro" id="IPR003130">
    <property type="entry name" value="GED"/>
</dbReference>
<evidence type="ECO:0000256" key="5">
    <source>
        <dbReference type="RuleBase" id="RU003932"/>
    </source>
</evidence>
<proteinExistence type="inferred from homology"/>
<dbReference type="InterPro" id="IPR045063">
    <property type="entry name" value="Dynamin_N"/>
</dbReference>
<dbReference type="PROSITE" id="PS51388">
    <property type="entry name" value="GED"/>
    <property type="match status" value="1"/>
</dbReference>
<evidence type="ECO:0000256" key="1">
    <source>
        <dbReference type="ARBA" id="ARBA00004496"/>
    </source>
</evidence>
<dbReference type="Gene3D" id="3.40.50.300">
    <property type="entry name" value="P-loop containing nucleotide triphosphate hydrolases"/>
    <property type="match status" value="1"/>
</dbReference>
<comment type="subcellular location">
    <subcellularLocation>
        <location evidence="1">Cytoplasm</location>
    </subcellularLocation>
</comment>
<evidence type="ECO:0000313" key="10">
    <source>
        <dbReference type="Proteomes" id="UP000694569"/>
    </source>
</evidence>
<keyword evidence="10" id="KW-1185">Reference proteome</keyword>
<reference evidence="9" key="1">
    <citation type="submission" date="2025-08" db="UniProtKB">
        <authorList>
            <consortium name="Ensembl"/>
        </authorList>
    </citation>
    <scope>IDENTIFICATION</scope>
</reference>
<dbReference type="Ensembl" id="ENSLLET00000005491.1">
    <property type="protein sequence ID" value="ENSLLEP00000005261.1"/>
    <property type="gene ID" value="ENSLLEG00000003362.1"/>
</dbReference>